<dbReference type="Proteomes" id="UP000345527">
    <property type="component" value="Unassembled WGS sequence"/>
</dbReference>
<comment type="caution">
    <text evidence="2">The sequence shown here is derived from an EMBL/GenBank/DDBJ whole genome shotgun (WGS) entry which is preliminary data.</text>
</comment>
<dbReference type="EMBL" id="RZNZ01000015">
    <property type="protein sequence ID" value="KAA8818431.1"/>
    <property type="molecule type" value="Genomic_DNA"/>
</dbReference>
<evidence type="ECO:0000313" key="3">
    <source>
        <dbReference type="Proteomes" id="UP000345527"/>
    </source>
</evidence>
<reference evidence="3 4" key="1">
    <citation type="journal article" date="2019" name="Syst. Appl. Microbiol.">
        <title>Characterization of Bifidobacterium species in feaces of the Egyptian fruit bat: Description of B. vespertilionis sp. nov. and B. rousetti sp. nov.</title>
        <authorList>
            <person name="Modesto M."/>
            <person name="Satti M."/>
            <person name="Watanabe K."/>
            <person name="Puglisi E."/>
            <person name="Morelli L."/>
            <person name="Huang C.-H."/>
            <person name="Liou J.-S."/>
            <person name="Miyashita M."/>
            <person name="Tamura T."/>
            <person name="Saito S."/>
            <person name="Mori K."/>
            <person name="Huang L."/>
            <person name="Sciavilla P."/>
            <person name="Sandri C."/>
            <person name="Spiezio C."/>
            <person name="Vitali F."/>
            <person name="Cavalieri D."/>
            <person name="Perpetuini G."/>
            <person name="Tofalo R."/>
            <person name="Bonetti A."/>
            <person name="Arita M."/>
            <person name="Mattarelli P."/>
        </authorList>
    </citation>
    <scope>NUCLEOTIDE SEQUENCE [LARGE SCALE GENOMIC DNA]</scope>
    <source>
        <strain evidence="1 4">RST16</strain>
        <strain evidence="2 3">RST8</strain>
    </source>
</reference>
<proteinExistence type="predicted"/>
<sequence>MKRRVRTGEILRIWPGIFTQRRYWESLDAHEQVRHLVRTLAIQHPDWIFAGPTAAIMLGLDCSYRRLRPITIVARTGTHCRDTDTLAHIAMAHPETVDCNGVRVTSLLRTLFDCAAKQPLRYALGPLDSALRLGMTSPEILRGYPASVKYSRHRAKVTQAFDLADGRSENGGESEARAVLVGLGYPPHDLQTVFPCLDDARRMHRVDLLWNRADGTKLAGEFDGKRKYADPTMTGGRTIQEVVDAERQRQRCLERQGVDTIRMYYDDLDRPWELRQRLERLHAPHV</sequence>
<evidence type="ECO:0000313" key="4">
    <source>
        <dbReference type="Proteomes" id="UP000374630"/>
    </source>
</evidence>
<name>A0A5J5E180_9BIFI</name>
<gene>
    <name evidence="2" type="ORF">EM848_07725</name>
    <name evidence="1" type="ORF">EMO90_10045</name>
</gene>
<accession>A0A5J5E180</accession>
<dbReference type="Proteomes" id="UP000374630">
    <property type="component" value="Unassembled WGS sequence"/>
</dbReference>
<dbReference type="EMBL" id="RZOA01000014">
    <property type="protein sequence ID" value="KAA8822911.1"/>
    <property type="molecule type" value="Genomic_DNA"/>
</dbReference>
<dbReference type="AlphaFoldDB" id="A0A5J5E180"/>
<organism evidence="2 3">
    <name type="scientific">Bifidobacterium vespertilionis</name>
    <dbReference type="NCBI Taxonomy" id="2562524"/>
    <lineage>
        <taxon>Bacteria</taxon>
        <taxon>Bacillati</taxon>
        <taxon>Actinomycetota</taxon>
        <taxon>Actinomycetes</taxon>
        <taxon>Bifidobacteriales</taxon>
        <taxon>Bifidobacteriaceae</taxon>
        <taxon>Bifidobacterium</taxon>
    </lineage>
</organism>
<evidence type="ECO:0000313" key="1">
    <source>
        <dbReference type="EMBL" id="KAA8818431.1"/>
    </source>
</evidence>
<protein>
    <submittedName>
        <fullName evidence="2">CTP synthase</fullName>
    </submittedName>
</protein>
<evidence type="ECO:0000313" key="2">
    <source>
        <dbReference type="EMBL" id="KAA8822911.1"/>
    </source>
</evidence>
<keyword evidence="4" id="KW-1185">Reference proteome</keyword>
<dbReference type="OrthoDB" id="3172126at2"/>